<sequence>MLWNSVSGFVEAGTRTVGGYAGDALIKAGDMVEGGGRSVGNSIERKATGLGTSISGKPHTPSAKALPSTARRPAAHRSNSLPASTKPSTGGSGVPLGAKKYGTAGAGAAKKTVGGVTKTAGGVVGGAKSSVTNGVARGAGGLSKPVGGVVGRANSTAGVVGKGLGGVTGGVVGGAGKAFSSTANTANSAAKRNGLPKPYAQNSAAQSKAADLPKPYGSSNNFPSAGKKTPVRPGQSKPFVPPKEKDEGKKPYPGTNTLPGQASRTPVKKYKPAQRYEPPAKAGEAKFF</sequence>
<feature type="compositionally biased region" description="Polar residues" evidence="1">
    <location>
        <begin position="254"/>
        <end position="264"/>
    </location>
</feature>
<evidence type="ECO:0000256" key="1">
    <source>
        <dbReference type="SAM" id="MobiDB-lite"/>
    </source>
</evidence>
<gene>
    <name evidence="2" type="ORF">GRF29_96g1060572</name>
</gene>
<evidence type="ECO:0000313" key="3">
    <source>
        <dbReference type="Proteomes" id="UP001280581"/>
    </source>
</evidence>
<proteinExistence type="predicted"/>
<reference evidence="2 3" key="1">
    <citation type="submission" date="2021-02" db="EMBL/GenBank/DDBJ databases">
        <title>Genome assembly of Pseudopithomyces chartarum.</title>
        <authorList>
            <person name="Jauregui R."/>
            <person name="Singh J."/>
            <person name="Voisey C."/>
        </authorList>
    </citation>
    <scope>NUCLEOTIDE SEQUENCE [LARGE SCALE GENOMIC DNA]</scope>
    <source>
        <strain evidence="2 3">AGR01</strain>
    </source>
</reference>
<feature type="region of interest" description="Disordered" evidence="1">
    <location>
        <begin position="189"/>
        <end position="288"/>
    </location>
</feature>
<protein>
    <submittedName>
        <fullName evidence="2">Uncharacterized protein</fullName>
    </submittedName>
</protein>
<feature type="compositionally biased region" description="Polar residues" evidence="1">
    <location>
        <begin position="77"/>
        <end position="89"/>
    </location>
</feature>
<dbReference type="AlphaFoldDB" id="A0AAN6LYG0"/>
<dbReference type="EMBL" id="WVTA01000008">
    <property type="protein sequence ID" value="KAK3207974.1"/>
    <property type="molecule type" value="Genomic_DNA"/>
</dbReference>
<keyword evidence="3" id="KW-1185">Reference proteome</keyword>
<feature type="region of interest" description="Disordered" evidence="1">
    <location>
        <begin position="48"/>
        <end position="96"/>
    </location>
</feature>
<dbReference type="Proteomes" id="UP001280581">
    <property type="component" value="Unassembled WGS sequence"/>
</dbReference>
<accession>A0AAN6LYG0</accession>
<feature type="region of interest" description="Disordered" evidence="1">
    <location>
        <begin position="120"/>
        <end position="148"/>
    </location>
</feature>
<comment type="caution">
    <text evidence="2">The sequence shown here is derived from an EMBL/GenBank/DDBJ whole genome shotgun (WGS) entry which is preliminary data.</text>
</comment>
<evidence type="ECO:0000313" key="2">
    <source>
        <dbReference type="EMBL" id="KAK3207974.1"/>
    </source>
</evidence>
<organism evidence="2 3">
    <name type="scientific">Pseudopithomyces chartarum</name>
    <dbReference type="NCBI Taxonomy" id="1892770"/>
    <lineage>
        <taxon>Eukaryota</taxon>
        <taxon>Fungi</taxon>
        <taxon>Dikarya</taxon>
        <taxon>Ascomycota</taxon>
        <taxon>Pezizomycotina</taxon>
        <taxon>Dothideomycetes</taxon>
        <taxon>Pleosporomycetidae</taxon>
        <taxon>Pleosporales</taxon>
        <taxon>Massarineae</taxon>
        <taxon>Didymosphaeriaceae</taxon>
        <taxon>Pseudopithomyces</taxon>
    </lineage>
</organism>
<name>A0AAN6LYG0_9PLEO</name>